<dbReference type="AlphaFoldDB" id="A0A329MFU1"/>
<sequence>MTNIIPLNVEELIRSEISPKIMSSMVSVVEQGYILAREATKHILFLDWDLGRKHEGYLRPIAIHYLFKRECEQGRLPFSLSIESNSNKSYKFLLFNKETIKMTLSQVDSPKVAARPAYFRKKLEESNQVRMNFFDDIATFDTPKEHYLQLTYSSGGVKPRFVNLGMPNGIGWFDKIDLIKEPRIVISTKDKLEKEEVIVSENLIGLRKFAEEVEGFGS</sequence>
<dbReference type="EMBL" id="QMFB01000015">
    <property type="protein sequence ID" value="RAV18811.1"/>
    <property type="molecule type" value="Genomic_DNA"/>
</dbReference>
<organism evidence="1 2">
    <name type="scientific">Paenibacillus contaminans</name>
    <dbReference type="NCBI Taxonomy" id="450362"/>
    <lineage>
        <taxon>Bacteria</taxon>
        <taxon>Bacillati</taxon>
        <taxon>Bacillota</taxon>
        <taxon>Bacilli</taxon>
        <taxon>Bacillales</taxon>
        <taxon>Paenibacillaceae</taxon>
        <taxon>Paenibacillus</taxon>
    </lineage>
</organism>
<dbReference type="OrthoDB" id="2608983at2"/>
<proteinExistence type="predicted"/>
<name>A0A329MFU1_9BACL</name>
<evidence type="ECO:0000313" key="2">
    <source>
        <dbReference type="Proteomes" id="UP000250369"/>
    </source>
</evidence>
<dbReference type="RefSeq" id="WP_113033429.1">
    <property type="nucleotide sequence ID" value="NZ_QMFB01000015.1"/>
</dbReference>
<accession>A0A329MFU1</accession>
<gene>
    <name evidence="1" type="ORF">DQG23_24080</name>
</gene>
<comment type="caution">
    <text evidence="1">The sequence shown here is derived from an EMBL/GenBank/DDBJ whole genome shotgun (WGS) entry which is preliminary data.</text>
</comment>
<evidence type="ECO:0000313" key="1">
    <source>
        <dbReference type="EMBL" id="RAV18811.1"/>
    </source>
</evidence>
<keyword evidence="2" id="KW-1185">Reference proteome</keyword>
<reference evidence="1 2" key="1">
    <citation type="journal article" date="2009" name="Int. J. Syst. Evol. Microbiol.">
        <title>Paenibacillus contaminans sp. nov., isolated from a contaminated laboratory plate.</title>
        <authorList>
            <person name="Chou J.H."/>
            <person name="Lee J.H."/>
            <person name="Lin M.C."/>
            <person name="Chang P.S."/>
            <person name="Arun A.B."/>
            <person name="Young C.C."/>
            <person name="Chen W.M."/>
        </authorList>
    </citation>
    <scope>NUCLEOTIDE SEQUENCE [LARGE SCALE GENOMIC DNA]</scope>
    <source>
        <strain evidence="1 2">CKOBP-6</strain>
    </source>
</reference>
<protein>
    <submittedName>
        <fullName evidence="1">Uncharacterized protein</fullName>
    </submittedName>
</protein>
<dbReference type="Proteomes" id="UP000250369">
    <property type="component" value="Unassembled WGS sequence"/>
</dbReference>